<dbReference type="EMBL" id="AHAM01000301">
    <property type="protein sequence ID" value="EHK52792.1"/>
    <property type="molecule type" value="Genomic_DNA"/>
</dbReference>
<dbReference type="PATRIC" id="fig|1107882.3.peg.6465"/>
<accession>H0I2J0</accession>
<dbReference type="RefSeq" id="WP_008840247.1">
    <property type="nucleotide sequence ID" value="NZ_AHAM01000301.1"/>
</dbReference>
<sequence length="115" mass="12928">MAAHTLTVSFEINWEATEQGRADYTRIHDALNEAIRSGLPDSNWWSENMSYFVIQGNEDAATFLIRVWAAANMRADKDRMVVLDANIKAGAAYGNFNDQTLFSLLPFVKKLVPSD</sequence>
<dbReference type="AlphaFoldDB" id="H0I2J0"/>
<evidence type="ECO:0000313" key="2">
    <source>
        <dbReference type="Proteomes" id="UP000003250"/>
    </source>
</evidence>
<reference evidence="1 2" key="1">
    <citation type="journal article" date="2012" name="J. Bacteriol.">
        <title>Draft Genome Sequence of Mesorhizobium alhagi CCNWXJ12-2T, a Novel Salt-Resistant Species Isolated from the Desert of Northwestern China.</title>
        <authorList>
            <person name="Zhou M."/>
            <person name="Chen W."/>
            <person name="Chen H."/>
            <person name="Wei G."/>
        </authorList>
    </citation>
    <scope>NUCLEOTIDE SEQUENCE [LARGE SCALE GENOMIC DNA]</scope>
    <source>
        <strain evidence="1 2">CCNWXJ12-2</strain>
    </source>
</reference>
<protein>
    <submittedName>
        <fullName evidence="1">Uncharacterized protein</fullName>
    </submittedName>
</protein>
<name>H0I2J0_9HYPH</name>
<evidence type="ECO:0000313" key="1">
    <source>
        <dbReference type="EMBL" id="EHK52792.1"/>
    </source>
</evidence>
<organism evidence="1 2">
    <name type="scientific">Mesorhizobium alhagi CCNWXJ12-2</name>
    <dbReference type="NCBI Taxonomy" id="1107882"/>
    <lineage>
        <taxon>Bacteria</taxon>
        <taxon>Pseudomonadati</taxon>
        <taxon>Pseudomonadota</taxon>
        <taxon>Alphaproteobacteria</taxon>
        <taxon>Hyphomicrobiales</taxon>
        <taxon>Phyllobacteriaceae</taxon>
        <taxon>Allomesorhizobium</taxon>
    </lineage>
</organism>
<gene>
    <name evidence="1" type="ORF">MAXJ12_33469</name>
</gene>
<dbReference type="Proteomes" id="UP000003250">
    <property type="component" value="Unassembled WGS sequence"/>
</dbReference>
<keyword evidence="2" id="KW-1185">Reference proteome</keyword>
<proteinExistence type="predicted"/>